<dbReference type="AlphaFoldDB" id="A0A8J7REP9"/>
<accession>A0A8J7REP9</accession>
<gene>
    <name evidence="6" type="ORF">J5Y06_00490</name>
</gene>
<organism evidence="6 7">
    <name type="scientific">Tianweitania sediminis</name>
    <dbReference type="NCBI Taxonomy" id="1502156"/>
    <lineage>
        <taxon>Bacteria</taxon>
        <taxon>Pseudomonadati</taxon>
        <taxon>Pseudomonadota</taxon>
        <taxon>Alphaproteobacteria</taxon>
        <taxon>Hyphomicrobiales</taxon>
        <taxon>Phyllobacteriaceae</taxon>
        <taxon>Tianweitania</taxon>
    </lineage>
</organism>
<evidence type="ECO:0000256" key="2">
    <source>
        <dbReference type="ARBA" id="ARBA00022643"/>
    </source>
</evidence>
<feature type="domain" description="Luciferase-like" evidence="5">
    <location>
        <begin position="20"/>
        <end position="208"/>
    </location>
</feature>
<sequence length="220" mass="23667">MPTDLPRALFLSGSPSDWPLGDLQLVVQRADVAGVETLVVPDGIAPRDGGEAWPDALILMGWFAPQTRSIVLLGAVSSLGHQPYNLARRLASLDLISRGRAGWVIADGDADAEFAAFSGANRLAGVDLAARQREFETVVDGLWDSWDADALLFDKEGGRFFEPSRLHSLNHQGEHFSVRGPLNVMRWQKGRPRMTRFDKLGPVTTVASANAALALLGGGA</sequence>
<dbReference type="GO" id="GO:0004497">
    <property type="term" value="F:monooxygenase activity"/>
    <property type="evidence" value="ECO:0007669"/>
    <property type="project" value="UniProtKB-KW"/>
</dbReference>
<dbReference type="EMBL" id="JAGIYY010000001">
    <property type="protein sequence ID" value="MBP0437126.1"/>
    <property type="molecule type" value="Genomic_DNA"/>
</dbReference>
<dbReference type="InterPro" id="IPR036661">
    <property type="entry name" value="Luciferase-like_sf"/>
</dbReference>
<dbReference type="Pfam" id="PF00296">
    <property type="entry name" value="Bac_luciferase"/>
    <property type="match status" value="1"/>
</dbReference>
<keyword evidence="7" id="KW-1185">Reference proteome</keyword>
<reference evidence="6" key="1">
    <citation type="submission" date="2021-03" db="EMBL/GenBank/DDBJ databases">
        <title>Genome sequencing and assembly of Tianweitania sediminis.</title>
        <authorList>
            <person name="Chhetri G."/>
        </authorList>
    </citation>
    <scope>NUCLEOTIDE SEQUENCE</scope>
    <source>
        <strain evidence="6">Z8</strain>
    </source>
</reference>
<dbReference type="SUPFAM" id="SSF51679">
    <property type="entry name" value="Bacterial luciferase-like"/>
    <property type="match status" value="1"/>
</dbReference>
<protein>
    <submittedName>
        <fullName evidence="6">LLM class flavin-dependent oxidoreductase</fullName>
    </submittedName>
</protein>
<dbReference type="GO" id="GO:0016705">
    <property type="term" value="F:oxidoreductase activity, acting on paired donors, with incorporation or reduction of molecular oxygen"/>
    <property type="evidence" value="ECO:0007669"/>
    <property type="project" value="InterPro"/>
</dbReference>
<dbReference type="Proteomes" id="UP000666240">
    <property type="component" value="Unassembled WGS sequence"/>
</dbReference>
<evidence type="ECO:0000313" key="7">
    <source>
        <dbReference type="Proteomes" id="UP000666240"/>
    </source>
</evidence>
<name>A0A8J7REP9_9HYPH</name>
<dbReference type="PANTHER" id="PTHR30011">
    <property type="entry name" value="ALKANESULFONATE MONOOXYGENASE-RELATED"/>
    <property type="match status" value="1"/>
</dbReference>
<evidence type="ECO:0000259" key="5">
    <source>
        <dbReference type="Pfam" id="PF00296"/>
    </source>
</evidence>
<evidence type="ECO:0000256" key="3">
    <source>
        <dbReference type="ARBA" id="ARBA00023002"/>
    </source>
</evidence>
<dbReference type="InterPro" id="IPR011251">
    <property type="entry name" value="Luciferase-like_dom"/>
</dbReference>
<dbReference type="Gene3D" id="3.20.20.30">
    <property type="entry name" value="Luciferase-like domain"/>
    <property type="match status" value="1"/>
</dbReference>
<proteinExistence type="predicted"/>
<keyword evidence="3" id="KW-0560">Oxidoreductase</keyword>
<keyword evidence="1" id="KW-0285">Flavoprotein</keyword>
<evidence type="ECO:0000256" key="4">
    <source>
        <dbReference type="ARBA" id="ARBA00023033"/>
    </source>
</evidence>
<comment type="caution">
    <text evidence="6">The sequence shown here is derived from an EMBL/GenBank/DDBJ whole genome shotgun (WGS) entry which is preliminary data.</text>
</comment>
<evidence type="ECO:0000256" key="1">
    <source>
        <dbReference type="ARBA" id="ARBA00022630"/>
    </source>
</evidence>
<dbReference type="InterPro" id="IPR051260">
    <property type="entry name" value="Diverse_substr_monoxygenases"/>
</dbReference>
<keyword evidence="2" id="KW-0288">FMN</keyword>
<keyword evidence="4" id="KW-0503">Monooxygenase</keyword>
<evidence type="ECO:0000313" key="6">
    <source>
        <dbReference type="EMBL" id="MBP0437126.1"/>
    </source>
</evidence>
<dbReference type="RefSeq" id="WP_209333165.1">
    <property type="nucleotide sequence ID" value="NZ_JAGIYY010000001.1"/>
</dbReference>
<dbReference type="PANTHER" id="PTHR30011:SF16">
    <property type="entry name" value="C2H2 FINGER DOMAIN TRANSCRIPTION FACTOR (EUROFUNG)-RELATED"/>
    <property type="match status" value="1"/>
</dbReference>